<dbReference type="Pfam" id="PF03994">
    <property type="entry name" value="DUF350"/>
    <property type="match status" value="1"/>
</dbReference>
<keyword evidence="4 7" id="KW-0812">Transmembrane</keyword>
<accession>A0A4Y4D3R8</accession>
<evidence type="ECO:0000256" key="6">
    <source>
        <dbReference type="ARBA" id="ARBA00023136"/>
    </source>
</evidence>
<feature type="transmembrane region" description="Helical" evidence="7">
    <location>
        <begin position="72"/>
        <end position="94"/>
    </location>
</feature>
<reference evidence="8 9" key="1">
    <citation type="submission" date="2019-06" db="EMBL/GenBank/DDBJ databases">
        <title>Whole genome shotgun sequence of Zoogloea ramigera NBRC 15342.</title>
        <authorList>
            <person name="Hosoyama A."/>
            <person name="Uohara A."/>
            <person name="Ohji S."/>
            <person name="Ichikawa N."/>
        </authorList>
    </citation>
    <scope>NUCLEOTIDE SEQUENCE [LARGE SCALE GENOMIC DNA]</scope>
    <source>
        <strain evidence="8 9">NBRC 15342</strain>
    </source>
</reference>
<dbReference type="PANTHER" id="PTHR40043">
    <property type="entry name" value="UPF0719 INNER MEMBRANE PROTEIN YJFL"/>
    <property type="match status" value="1"/>
</dbReference>
<evidence type="ECO:0008006" key="10">
    <source>
        <dbReference type="Google" id="ProtNLM"/>
    </source>
</evidence>
<evidence type="ECO:0000256" key="3">
    <source>
        <dbReference type="ARBA" id="ARBA00022475"/>
    </source>
</evidence>
<protein>
    <recommendedName>
        <fullName evidence="10">DUF350 domain-containing protein</fullName>
    </recommendedName>
</protein>
<dbReference type="PANTHER" id="PTHR40043:SF1">
    <property type="entry name" value="UPF0719 INNER MEMBRANE PROTEIN YJFL"/>
    <property type="match status" value="1"/>
</dbReference>
<evidence type="ECO:0000256" key="2">
    <source>
        <dbReference type="ARBA" id="ARBA00005779"/>
    </source>
</evidence>
<evidence type="ECO:0000256" key="5">
    <source>
        <dbReference type="ARBA" id="ARBA00022989"/>
    </source>
</evidence>
<evidence type="ECO:0000256" key="7">
    <source>
        <dbReference type="SAM" id="Phobius"/>
    </source>
</evidence>
<comment type="caution">
    <text evidence="8">The sequence shown here is derived from an EMBL/GenBank/DDBJ whole genome shotgun (WGS) entry which is preliminary data.</text>
</comment>
<comment type="similarity">
    <text evidence="2">Belongs to the UPF0719 family.</text>
</comment>
<gene>
    <name evidence="8" type="ORF">ZRA01_35030</name>
</gene>
<keyword evidence="6 7" id="KW-0472">Membrane</keyword>
<comment type="subcellular location">
    <subcellularLocation>
        <location evidence="1">Cell membrane</location>
        <topology evidence="1">Multi-pass membrane protein</topology>
    </subcellularLocation>
</comment>
<evidence type="ECO:0000313" key="8">
    <source>
        <dbReference type="EMBL" id="GEC97430.1"/>
    </source>
</evidence>
<sequence length="128" mass="13331">MEAFYNYLIHLLSGLVMVALFAAIYLRVTPFCERALIRQGLVAPALSFGGATLGFSLTVASSILHNDSYPLFLAWGGAGLVTQLLTYALLARLLPALPAQLSSNNVAAGAFAGTVALVVGIINAACMS</sequence>
<keyword evidence="3" id="KW-1003">Cell membrane</keyword>
<dbReference type="InterPro" id="IPR007140">
    <property type="entry name" value="DUF350"/>
</dbReference>
<dbReference type="GO" id="GO:0005886">
    <property type="term" value="C:plasma membrane"/>
    <property type="evidence" value="ECO:0007669"/>
    <property type="project" value="UniProtKB-SubCell"/>
</dbReference>
<dbReference type="EMBL" id="BJNV01000086">
    <property type="protein sequence ID" value="GEC97430.1"/>
    <property type="molecule type" value="Genomic_DNA"/>
</dbReference>
<feature type="transmembrane region" description="Helical" evidence="7">
    <location>
        <begin position="40"/>
        <end position="60"/>
    </location>
</feature>
<name>A0A4Y4D3R8_ZOORA</name>
<dbReference type="OrthoDB" id="8565764at2"/>
<feature type="transmembrane region" description="Helical" evidence="7">
    <location>
        <begin position="6"/>
        <end position="28"/>
    </location>
</feature>
<keyword evidence="5 7" id="KW-1133">Transmembrane helix</keyword>
<feature type="transmembrane region" description="Helical" evidence="7">
    <location>
        <begin position="106"/>
        <end position="125"/>
    </location>
</feature>
<evidence type="ECO:0000256" key="4">
    <source>
        <dbReference type="ARBA" id="ARBA00022692"/>
    </source>
</evidence>
<dbReference type="AlphaFoldDB" id="A0A4Y4D3R8"/>
<evidence type="ECO:0000256" key="1">
    <source>
        <dbReference type="ARBA" id="ARBA00004651"/>
    </source>
</evidence>
<proteinExistence type="inferred from homology"/>
<dbReference type="Proteomes" id="UP000318422">
    <property type="component" value="Unassembled WGS sequence"/>
</dbReference>
<organism evidence="8 9">
    <name type="scientific">Zoogloea ramigera</name>
    <dbReference type="NCBI Taxonomy" id="350"/>
    <lineage>
        <taxon>Bacteria</taxon>
        <taxon>Pseudomonadati</taxon>
        <taxon>Pseudomonadota</taxon>
        <taxon>Betaproteobacteria</taxon>
        <taxon>Rhodocyclales</taxon>
        <taxon>Zoogloeaceae</taxon>
        <taxon>Zoogloea</taxon>
    </lineage>
</organism>
<dbReference type="RefSeq" id="WP_141354723.1">
    <property type="nucleotide sequence ID" value="NZ_BJNV01000086.1"/>
</dbReference>
<keyword evidence="9" id="KW-1185">Reference proteome</keyword>
<evidence type="ECO:0000313" key="9">
    <source>
        <dbReference type="Proteomes" id="UP000318422"/>
    </source>
</evidence>